<proteinExistence type="inferred from homology"/>
<evidence type="ECO:0000256" key="1">
    <source>
        <dbReference type="ARBA" id="ARBA00004651"/>
    </source>
</evidence>
<feature type="domain" description="ABC3 transporter permease C-terminal" evidence="8">
    <location>
        <begin position="1775"/>
        <end position="1893"/>
    </location>
</feature>
<dbReference type="InterPro" id="IPR003838">
    <property type="entry name" value="ABC3_permease_C"/>
</dbReference>
<dbReference type="EMBL" id="LR215039">
    <property type="protein sequence ID" value="VEU76329.1"/>
    <property type="molecule type" value="Genomic_DNA"/>
</dbReference>
<evidence type="ECO:0000313" key="9">
    <source>
        <dbReference type="EMBL" id="VEU76329.1"/>
    </source>
</evidence>
<name>A0A449B6X2_9BACT</name>
<keyword evidence="5 7" id="KW-0472">Membrane</keyword>
<dbReference type="GO" id="GO:0022857">
    <property type="term" value="F:transmembrane transporter activity"/>
    <property type="evidence" value="ECO:0007669"/>
    <property type="project" value="TreeGrafter"/>
</dbReference>
<evidence type="ECO:0000256" key="7">
    <source>
        <dbReference type="SAM" id="Phobius"/>
    </source>
</evidence>
<evidence type="ECO:0000256" key="5">
    <source>
        <dbReference type="ARBA" id="ARBA00023136"/>
    </source>
</evidence>
<dbReference type="GO" id="GO:0005886">
    <property type="term" value="C:plasma membrane"/>
    <property type="evidence" value="ECO:0007669"/>
    <property type="project" value="UniProtKB-SubCell"/>
</dbReference>
<evidence type="ECO:0000256" key="6">
    <source>
        <dbReference type="ARBA" id="ARBA00038076"/>
    </source>
</evidence>
<dbReference type="Pfam" id="PF02687">
    <property type="entry name" value="FtsX"/>
    <property type="match status" value="2"/>
</dbReference>
<keyword evidence="2" id="KW-1003">Cell membrane</keyword>
<accession>A0A449B6X2</accession>
<protein>
    <submittedName>
        <fullName evidence="9">Uncharacterized ABC transporter permease MG468 homolog</fullName>
    </submittedName>
</protein>
<evidence type="ECO:0000256" key="2">
    <source>
        <dbReference type="ARBA" id="ARBA00022475"/>
    </source>
</evidence>
<evidence type="ECO:0000256" key="3">
    <source>
        <dbReference type="ARBA" id="ARBA00022692"/>
    </source>
</evidence>
<feature type="transmembrane region" description="Helical" evidence="7">
    <location>
        <begin position="1771"/>
        <end position="1791"/>
    </location>
</feature>
<dbReference type="PANTHER" id="PTHR30572:SF4">
    <property type="entry name" value="ABC TRANSPORTER PERMEASE YTRF"/>
    <property type="match status" value="1"/>
</dbReference>
<evidence type="ECO:0000256" key="4">
    <source>
        <dbReference type="ARBA" id="ARBA00022989"/>
    </source>
</evidence>
<keyword evidence="10" id="KW-1185">Reference proteome</keyword>
<feature type="transmembrane region" description="Helical" evidence="7">
    <location>
        <begin position="1860"/>
        <end position="1888"/>
    </location>
</feature>
<evidence type="ECO:0000313" key="10">
    <source>
        <dbReference type="Proteomes" id="UP000289497"/>
    </source>
</evidence>
<dbReference type="OrthoDB" id="403889at2"/>
<dbReference type="RefSeq" id="WP_036434981.1">
    <property type="nucleotide sequence ID" value="NZ_LR215039.1"/>
</dbReference>
<feature type="transmembrane region" description="Helical" evidence="7">
    <location>
        <begin position="2528"/>
        <end position="2561"/>
    </location>
</feature>
<organism evidence="9 10">
    <name type="scientific">Mycoplasmopsis columboralis</name>
    <dbReference type="NCBI Taxonomy" id="171282"/>
    <lineage>
        <taxon>Bacteria</taxon>
        <taxon>Bacillati</taxon>
        <taxon>Mycoplasmatota</taxon>
        <taxon>Mycoplasmoidales</taxon>
        <taxon>Metamycoplasmataceae</taxon>
        <taxon>Mycoplasmopsis</taxon>
    </lineage>
</organism>
<dbReference type="InterPro" id="IPR050250">
    <property type="entry name" value="Macrolide_Exporter_MacB"/>
</dbReference>
<reference evidence="9 10" key="1">
    <citation type="submission" date="2019-01" db="EMBL/GenBank/DDBJ databases">
        <authorList>
            <consortium name="Pathogen Informatics"/>
        </authorList>
    </citation>
    <scope>NUCLEOTIDE SEQUENCE [LARGE SCALE GENOMIC DNA]</scope>
    <source>
        <strain evidence="9 10">NCTC10179</strain>
    </source>
</reference>
<gene>
    <name evidence="9" type="ORF">NCTC10179_00505</name>
</gene>
<sequence length="2612" mass="298758">MWNLFKEVFRSLTKNKATLGGLTILVFLSSGIFTLFHDMSKSMKVQYQKYKNLSNGHDLTVDLNIPSSGSFYNNGYYINGLTQSNGGIYYDKPINYISGQYSLQRNIISIENIQDNFINLSTFVGSNDEFSNKYIKRNDFIKLYNALSDKNFSEQGIILNYKNPTKSFVVNQNYSLDTFTKNGNNYEEFKTKLFANKNNSFTLDKNYKLSELLTLDKSGDQIYFSQLPTLFVNLQTNEVTFDFVKGKNWEEQEQAYKVFGKSLAKLFGLKPIANSEFVYVKDSTIEPILVDFPNEDENTLEQYYNIDLHNNYSYFDLFGNEDIQIDKNKSFSFQANKEYLVPSSWAAVENEVTFFRRKLYTTTYDDENKDKWKGSYKTFISNIFSGDDNELKKQYARFAYWDKEINRYVTYFNESGIADVTPTLINSLNLSLSIDEVNNTKLVLAPDFEQPAAVKLSDFKLEEPKTISEIEGFEKMNSQNYKITTSKFYKENIVKTIRDGALSITKKSITDDIINLTGKENVGLRQTTTVESVDENGKKSVFNFVNIGDNENTINGVELNVDKPINESQNKTAITELSLPIDKFFKTKQIDSFISKEILNQARYNISPNPEYLIPDYNYENVIFVDRNNNTSRNYSSKKVYRLSDYVEDENSPLVNNFNSYGIAFMNASDFILLKAVYDQNGAFTHWINTSLPENVNGILNLDQLYQQFLQYKWILRLNYVNPNGWGRVDPNFPNIVSLPFFYRGPKVDILQEALNKNSLSLGLEYIQKMLYESDLVQKGFLSKEEVYAIIEGANYAINENDFARIFSSGNINLIVIPKMMLDLVYSLSHNPKGDYLTKILDSILKKSIEILNEQGTLEQQKSYLKEQLNNLFTFVKGVFGTDLSKFIAPQTLIDLSKDPKVFLQSLRDIVASFDFRSFSDKVKVFFDDQYNKKTLIDGIERERKISITEVLIWLFETSNQSSLKDALFKFLDNINIKFLLDSEKGIQAIVQNYIPKFKPFLSSLLTKVNDPNNDESSKYVNLINGLKFFINSFNLEEFLNVLNKQIKLQPFDQSSVVINSITGQNETVTKYYYAGAVNNIDINLAIFKSLFSVPSSDVVFKDQIVKMFNLSNKGFSIKIDENKYLNLPAPDDQKLGFFDFIDALTTQNNIDDLESLPLYNIDKLLKKLKTQNELKFNSLSFEERKVAVDYLGLADKVDLNEEQLKEVVQKWDTLFSLLVLDDSNLKYHTNMSIGSLGYFFKNFDVSHSSELFYTLSKKLLEQLIKNPNQNQYSYPKDSWILFKEWWNLYTSLPNVNHARKIEFLNKWLEIANNESVVQSFNDFELFKPSSQNIALYENTKFGISRSLANPRKMQELFFAKNNNRYKNPLLDNLFKNYSEFYEVIAANEYGWTVVFSQIAASHMYFNVGGNSLDGQALKYSALQSVVIDNFINGFLNNQVVIDNQESISRIFANSFPPLSLLGIPDTVVYPLLISFYPQTLVWYLTNTDDVDVSISENANLAYFVKNKLVNFEEIANLPIDKFTQWIKNFASEVVYKSTIENDLTFAIAIDDDFFTWQKKQQAYLDGHYTVFGVNLFDIILGAMDSITAPVVQNNFLTFSQSSSSLVKANYAWLQKNNKKIYTGEIPQNPILMQALLEKIDKDFVVEINGSRFIIVGDEGSFDYLYPVIDEANLQVDVENQGILYVNDKGFSRIRYSYLGNALKEYLVVKKPQNVNVKLLQNKIEDIIQNTIDDPNRIKRTYLNSELDGLNPERSLRISAIEKIIKSVSTISLQLSIIMIFLVSISVIFIIKRYVSNKNKVIGILVAQGYTPMQIAMSMTIFAFFTALIGGTAGYLAGFLNQAVGIKIISAYWTIPIETLSFSLTSFASTVILPMIGMSLLIAVVTLYSLRWKAIDLMSGIADLSIGNLQQKYQGLFKKVNIKGKFSASLIFNSFWKLAAFGFSIILTSIATIFQFSTLGVFEKSINKTYENRDYSYRFDLLTPTTEGGALMPFNNQLQNNLYVPLGNISEFNQIQSDYFKVGKSSAINIDDRNGNPSEFDAHVITQFSVNLKIDSTISIDPWTLVYNNLPDSQKARINKLRDQVAIMLEKTQSHVVFDKNNVLDVKETSKSKKDFFHYVPNAENPIEGKFFYLKWNNFEEQYDHYIISTGRFRNEYRDFLVNAYAQISQGRQVNDYFVSFGGVYFNDQTDEVYTYVDSVYEDTNIRLYGYQRNSQQLKLIDAKGQDLLTYINDEFDKNNHSLNEAIPLVINNVVKDKYNLTIGSKITIPVLNTTDRYTQKINALLNNEEYKPTYKNYTFKVVGINPTFINNELIIPKKAADMITGLDSLNNNPKYGPFNGILSKDKVPQQLLNSASVYSYSGYAGALQSFDIKTAALFEKQNIFDALFASKTTAPNLPTEGLLKRWGWSDEKIAKFIDSSFDPSNTTVKEVYDKGRNLPDVPIQKFGEIYDNLVYVSVASSLDSKDIEVGFTTTIAKTVQVIVTFITLLTFIVSMVILIIVSTILINENEKNIAIWTILGYSQKEKIKMFFGIYVPFILISILLSIPITYGLISFFSGFLTTAASIAIPLSLSIFSVGITFAVIFGVFIVTSIISWRNINKIKAIDLLKGK</sequence>
<evidence type="ECO:0000259" key="8">
    <source>
        <dbReference type="Pfam" id="PF02687"/>
    </source>
</evidence>
<feature type="transmembrane region" description="Helical" evidence="7">
    <location>
        <begin position="2567"/>
        <end position="2595"/>
    </location>
</feature>
<feature type="transmembrane region" description="Helical" evidence="7">
    <location>
        <begin position="1935"/>
        <end position="1956"/>
    </location>
</feature>
<feature type="domain" description="ABC3 transporter permease C-terminal" evidence="8">
    <location>
        <begin position="2486"/>
        <end position="2603"/>
    </location>
</feature>
<dbReference type="Proteomes" id="UP000289497">
    <property type="component" value="Chromosome"/>
</dbReference>
<keyword evidence="4 7" id="KW-1133">Transmembrane helix</keyword>
<dbReference type="PANTHER" id="PTHR30572">
    <property type="entry name" value="MEMBRANE COMPONENT OF TRANSPORTER-RELATED"/>
    <property type="match status" value="1"/>
</dbReference>
<feature type="transmembrane region" description="Helical" evidence="7">
    <location>
        <begin position="1821"/>
        <end position="1840"/>
    </location>
</feature>
<dbReference type="KEGG" id="mcou:NCTC10179_00505"/>
<feature type="transmembrane region" description="Helical" evidence="7">
    <location>
        <begin position="2482"/>
        <end position="2507"/>
    </location>
</feature>
<keyword evidence="3 7" id="KW-0812">Transmembrane</keyword>
<comment type="subcellular location">
    <subcellularLocation>
        <location evidence="1">Cell membrane</location>
        <topology evidence="1">Multi-pass membrane protein</topology>
    </subcellularLocation>
</comment>
<comment type="similarity">
    <text evidence="6">Belongs to the ABC-4 integral membrane protein family.</text>
</comment>